<dbReference type="RefSeq" id="WP_183476451.1">
    <property type="nucleotide sequence ID" value="NZ_JACIFO010000002.1"/>
</dbReference>
<dbReference type="Pfam" id="PF02397">
    <property type="entry name" value="Bac_transf"/>
    <property type="match status" value="1"/>
</dbReference>
<protein>
    <submittedName>
        <fullName evidence="9">Putative colanic acid biosynthesis UDP-glucose lipid carrier transferase</fullName>
    </submittedName>
</protein>
<keyword evidence="10" id="KW-1185">Reference proteome</keyword>
<feature type="transmembrane region" description="Helical" evidence="7">
    <location>
        <begin position="104"/>
        <end position="124"/>
    </location>
</feature>
<evidence type="ECO:0000313" key="10">
    <source>
        <dbReference type="Proteomes" id="UP000553034"/>
    </source>
</evidence>
<dbReference type="GO" id="GO:0016780">
    <property type="term" value="F:phosphotransferase activity, for other substituted phosphate groups"/>
    <property type="evidence" value="ECO:0007669"/>
    <property type="project" value="TreeGrafter"/>
</dbReference>
<name>A0A840EJS9_9FLAO</name>
<sequence length="451" mass="52848">MPKRPGRYSIYLKPISYLIDLGIFFVMAALFKLPIENYIGFCVYIATGWMILSIKSGYYEIYRYTQVVKIISLTLLQALIFCLIVFSFFGIFEELNRSAKSVLQYMLYSFSLVLLVKLSMFYLLKRYRKHLGGNYRTTIIIGDTFQARKLAGFFEKATEYGYQCKKTIAISTTEKFKLKPIFNYILDENIDEIYCSISQLSNKQLNKLIDFSDNNLKTLKFIPDNKDVYSRKMKLDYYGYQPILSLREIPLNDPFNKFIKRAFDLALSTFVIVFILSWLTPILAILIKLESKGPVFFRQKRNGLDYQEFFCYKYRSMQDNPEANLIQATKNDTRVTKVGRILRKTSMDELPQFINVFLGNMSVVGPRPHMVSHTHMYANRIDKFMVRHFIKPGITGLAQTSGYRGEVETDHDIISRVRYDIFYLENWSLLLDIKIIFQTVYNAVRGEEKAY</sequence>
<dbReference type="GO" id="GO:0016020">
    <property type="term" value="C:membrane"/>
    <property type="evidence" value="ECO:0007669"/>
    <property type="project" value="UniProtKB-SubCell"/>
</dbReference>
<dbReference type="InterPro" id="IPR017475">
    <property type="entry name" value="EPS_sugar_tfrase"/>
</dbReference>
<keyword evidence="6 7" id="KW-0472">Membrane</keyword>
<evidence type="ECO:0000256" key="6">
    <source>
        <dbReference type="ARBA" id="ARBA00023136"/>
    </source>
</evidence>
<dbReference type="InterPro" id="IPR017473">
    <property type="entry name" value="Undecaprenyl-P_gluc_Ptfrase"/>
</dbReference>
<dbReference type="Proteomes" id="UP000553034">
    <property type="component" value="Unassembled WGS sequence"/>
</dbReference>
<keyword evidence="3 9" id="KW-0808">Transferase</keyword>
<feature type="transmembrane region" description="Helical" evidence="7">
    <location>
        <begin position="265"/>
        <end position="287"/>
    </location>
</feature>
<evidence type="ECO:0000256" key="1">
    <source>
        <dbReference type="ARBA" id="ARBA00004141"/>
    </source>
</evidence>
<proteinExistence type="inferred from homology"/>
<comment type="caution">
    <text evidence="9">The sequence shown here is derived from an EMBL/GenBank/DDBJ whole genome shotgun (WGS) entry which is preliminary data.</text>
</comment>
<keyword evidence="4 7" id="KW-0812">Transmembrane</keyword>
<evidence type="ECO:0000256" key="3">
    <source>
        <dbReference type="ARBA" id="ARBA00022679"/>
    </source>
</evidence>
<dbReference type="AlphaFoldDB" id="A0A840EJS9"/>
<comment type="subcellular location">
    <subcellularLocation>
        <location evidence="1">Membrane</location>
        <topology evidence="1">Multi-pass membrane protein</topology>
    </subcellularLocation>
</comment>
<reference evidence="9 10" key="1">
    <citation type="submission" date="2020-08" db="EMBL/GenBank/DDBJ databases">
        <title>Genomic Encyclopedia of Type Strains, Phase IV (KMG-IV): sequencing the most valuable type-strain genomes for metagenomic binning, comparative biology and taxonomic classification.</title>
        <authorList>
            <person name="Goeker M."/>
        </authorList>
    </citation>
    <scope>NUCLEOTIDE SEQUENCE [LARGE SCALE GENOMIC DNA]</scope>
    <source>
        <strain evidence="9 10">DSM 29568</strain>
    </source>
</reference>
<keyword evidence="5 7" id="KW-1133">Transmembrane helix</keyword>
<dbReference type="EMBL" id="JACIFO010000002">
    <property type="protein sequence ID" value="MBB4118408.1"/>
    <property type="molecule type" value="Genomic_DNA"/>
</dbReference>
<evidence type="ECO:0000256" key="2">
    <source>
        <dbReference type="ARBA" id="ARBA00006464"/>
    </source>
</evidence>
<dbReference type="NCBIfam" id="TIGR03025">
    <property type="entry name" value="EPS_sugtrans"/>
    <property type="match status" value="1"/>
</dbReference>
<evidence type="ECO:0000259" key="8">
    <source>
        <dbReference type="Pfam" id="PF02397"/>
    </source>
</evidence>
<gene>
    <name evidence="9" type="ORF">GGR32_000682</name>
</gene>
<dbReference type="NCBIfam" id="TIGR03023">
    <property type="entry name" value="WcaJ_sugtrans"/>
    <property type="match status" value="1"/>
</dbReference>
<evidence type="ECO:0000256" key="5">
    <source>
        <dbReference type="ARBA" id="ARBA00022989"/>
    </source>
</evidence>
<feature type="domain" description="Bacterial sugar transferase" evidence="8">
    <location>
        <begin position="260"/>
        <end position="443"/>
    </location>
</feature>
<evidence type="ECO:0000256" key="7">
    <source>
        <dbReference type="SAM" id="Phobius"/>
    </source>
</evidence>
<feature type="transmembrane region" description="Helical" evidence="7">
    <location>
        <begin position="70"/>
        <end position="92"/>
    </location>
</feature>
<feature type="transmembrane region" description="Helical" evidence="7">
    <location>
        <begin position="12"/>
        <end position="31"/>
    </location>
</feature>
<dbReference type="InterPro" id="IPR003362">
    <property type="entry name" value="Bact_transf"/>
</dbReference>
<dbReference type="PANTHER" id="PTHR30576">
    <property type="entry name" value="COLANIC BIOSYNTHESIS UDP-GLUCOSE LIPID CARRIER TRANSFERASE"/>
    <property type="match status" value="1"/>
</dbReference>
<evidence type="ECO:0000256" key="4">
    <source>
        <dbReference type="ARBA" id="ARBA00022692"/>
    </source>
</evidence>
<organism evidence="9 10">
    <name type="scientific">Mesonia hippocampi</name>
    <dbReference type="NCBI Taxonomy" id="1628250"/>
    <lineage>
        <taxon>Bacteria</taxon>
        <taxon>Pseudomonadati</taxon>
        <taxon>Bacteroidota</taxon>
        <taxon>Flavobacteriia</taxon>
        <taxon>Flavobacteriales</taxon>
        <taxon>Flavobacteriaceae</taxon>
        <taxon>Mesonia</taxon>
    </lineage>
</organism>
<accession>A0A840EJS9</accession>
<evidence type="ECO:0000313" key="9">
    <source>
        <dbReference type="EMBL" id="MBB4118408.1"/>
    </source>
</evidence>
<dbReference type="PANTHER" id="PTHR30576:SF0">
    <property type="entry name" value="UNDECAPRENYL-PHOSPHATE N-ACETYLGALACTOSAMINYL 1-PHOSPHATE TRANSFERASE-RELATED"/>
    <property type="match status" value="1"/>
</dbReference>
<comment type="similarity">
    <text evidence="2">Belongs to the bacterial sugar transferase family.</text>
</comment>
<feature type="transmembrane region" description="Helical" evidence="7">
    <location>
        <begin position="37"/>
        <end position="58"/>
    </location>
</feature>